<dbReference type="EMBL" id="LWGR01000007">
    <property type="protein sequence ID" value="KZM73823.1"/>
    <property type="molecule type" value="Genomic_DNA"/>
</dbReference>
<comment type="caution">
    <text evidence="1">The sequence shown here is derived from an EMBL/GenBank/DDBJ whole genome shotgun (WGS) entry which is preliminary data.</text>
</comment>
<dbReference type="RefSeq" id="WP_067586773.1">
    <property type="nucleotide sequence ID" value="NZ_JABMCZ010000001.1"/>
</dbReference>
<accession>A0A164MZJ4</accession>
<protein>
    <submittedName>
        <fullName evidence="1">Uncharacterized protein</fullName>
    </submittedName>
</protein>
<keyword evidence="3" id="KW-1185">Reference proteome</keyword>
<reference evidence="1 3" key="1">
    <citation type="submission" date="2016-04" db="EMBL/GenBank/DDBJ databases">
        <authorList>
            <person name="Evans L.H."/>
            <person name="Alamgir A."/>
            <person name="Owens N."/>
            <person name="Weber N.D."/>
            <person name="Virtaneva K."/>
            <person name="Barbian K."/>
            <person name="Babar A."/>
            <person name="Rosenke K."/>
        </authorList>
    </citation>
    <scope>NUCLEOTIDE SEQUENCE [LARGE SCALE GENOMIC DNA]</scope>
    <source>
        <strain evidence="1 3">IFM 0406</strain>
    </source>
</reference>
<dbReference type="EMBL" id="LWGR01000004">
    <property type="protein sequence ID" value="KZM74902.1"/>
    <property type="molecule type" value="Genomic_DNA"/>
</dbReference>
<evidence type="ECO:0000313" key="2">
    <source>
        <dbReference type="EMBL" id="KZM74902.1"/>
    </source>
</evidence>
<dbReference type="OrthoDB" id="5186305at2"/>
<dbReference type="STRING" id="455432.AWN90_23070"/>
<evidence type="ECO:0000313" key="1">
    <source>
        <dbReference type="EMBL" id="KZM73823.1"/>
    </source>
</evidence>
<proteinExistence type="predicted"/>
<evidence type="ECO:0000313" key="3">
    <source>
        <dbReference type="Proteomes" id="UP000076512"/>
    </source>
</evidence>
<dbReference type="Proteomes" id="UP000076512">
    <property type="component" value="Unassembled WGS sequence"/>
</dbReference>
<name>A0A164MZJ4_9NOCA</name>
<sequence length="129" mass="13785">MNSGTVIALPSRQDADVVRPPRLTFAGRCVYCGAIDCADANCIALHEISEWAVCGHCHGTGEGFRSESKGCTCAFGLALVAPEIERRRNLPGTGLHQIDEGHWSSYNHITYGVPVVREGFTVRAGKAAA</sequence>
<gene>
    <name evidence="2" type="ORF">AWN90_23070</name>
    <name evidence="1" type="ORF">AWN90_35350</name>
</gene>
<dbReference type="AlphaFoldDB" id="A0A164MZJ4"/>
<organism evidence="1 3">
    <name type="scientific">Nocardia terpenica</name>
    <dbReference type="NCBI Taxonomy" id="455432"/>
    <lineage>
        <taxon>Bacteria</taxon>
        <taxon>Bacillati</taxon>
        <taxon>Actinomycetota</taxon>
        <taxon>Actinomycetes</taxon>
        <taxon>Mycobacteriales</taxon>
        <taxon>Nocardiaceae</taxon>
        <taxon>Nocardia</taxon>
    </lineage>
</organism>